<gene>
    <name evidence="2" type="ORF">RND71_023450</name>
</gene>
<keyword evidence="3" id="KW-1185">Reference proteome</keyword>
<organism evidence="2 3">
    <name type="scientific">Anisodus tanguticus</name>
    <dbReference type="NCBI Taxonomy" id="243964"/>
    <lineage>
        <taxon>Eukaryota</taxon>
        <taxon>Viridiplantae</taxon>
        <taxon>Streptophyta</taxon>
        <taxon>Embryophyta</taxon>
        <taxon>Tracheophyta</taxon>
        <taxon>Spermatophyta</taxon>
        <taxon>Magnoliopsida</taxon>
        <taxon>eudicotyledons</taxon>
        <taxon>Gunneridae</taxon>
        <taxon>Pentapetalae</taxon>
        <taxon>asterids</taxon>
        <taxon>lamiids</taxon>
        <taxon>Solanales</taxon>
        <taxon>Solanaceae</taxon>
        <taxon>Solanoideae</taxon>
        <taxon>Hyoscyameae</taxon>
        <taxon>Anisodus</taxon>
    </lineage>
</organism>
<reference evidence="2" key="1">
    <citation type="submission" date="2023-12" db="EMBL/GenBank/DDBJ databases">
        <title>Genome assembly of Anisodus tanguticus.</title>
        <authorList>
            <person name="Wang Y.-J."/>
        </authorList>
    </citation>
    <scope>NUCLEOTIDE SEQUENCE</scope>
    <source>
        <strain evidence="2">KB-2021</strain>
        <tissue evidence="2">Leaf</tissue>
    </source>
</reference>
<proteinExistence type="predicted"/>
<comment type="caution">
    <text evidence="2">The sequence shown here is derived from an EMBL/GenBank/DDBJ whole genome shotgun (WGS) entry which is preliminary data.</text>
</comment>
<accession>A0AAE1RUE9</accession>
<evidence type="ECO:0000256" key="1">
    <source>
        <dbReference type="SAM" id="MobiDB-lite"/>
    </source>
</evidence>
<feature type="region of interest" description="Disordered" evidence="1">
    <location>
        <begin position="1"/>
        <end position="20"/>
    </location>
</feature>
<name>A0AAE1RUE9_9SOLA</name>
<dbReference type="EMBL" id="JAVYJV010000012">
    <property type="protein sequence ID" value="KAK4357840.1"/>
    <property type="molecule type" value="Genomic_DNA"/>
</dbReference>
<sequence>MKNLKEESSEMFSEPSRDYEKKDFLKSNWFHMLPKGGTSLEILTGWLRRLSKRRLQLGPVLAPSKAQPLTVSFTTF</sequence>
<evidence type="ECO:0000313" key="3">
    <source>
        <dbReference type="Proteomes" id="UP001291623"/>
    </source>
</evidence>
<dbReference type="Proteomes" id="UP001291623">
    <property type="component" value="Unassembled WGS sequence"/>
</dbReference>
<evidence type="ECO:0000313" key="2">
    <source>
        <dbReference type="EMBL" id="KAK4357840.1"/>
    </source>
</evidence>
<protein>
    <submittedName>
        <fullName evidence="2">Uncharacterized protein</fullName>
    </submittedName>
</protein>
<dbReference type="AlphaFoldDB" id="A0AAE1RUE9"/>